<feature type="compositionally biased region" description="Polar residues" evidence="9">
    <location>
        <begin position="482"/>
        <end position="491"/>
    </location>
</feature>
<dbReference type="GO" id="GO:0000056">
    <property type="term" value="P:ribosomal small subunit export from nucleus"/>
    <property type="evidence" value="ECO:0007669"/>
    <property type="project" value="InterPro"/>
</dbReference>
<dbReference type="EMBL" id="JACGCM010001560">
    <property type="protein sequence ID" value="KAF6153604.1"/>
    <property type="molecule type" value="Genomic_DNA"/>
</dbReference>
<evidence type="ECO:0000256" key="5">
    <source>
        <dbReference type="ARBA" id="ARBA00023010"/>
    </source>
</evidence>
<keyword evidence="11" id="KW-1185">Reference proteome</keyword>
<keyword evidence="3" id="KW-0509">mRNA transport</keyword>
<feature type="coiled-coil region" evidence="8">
    <location>
        <begin position="388"/>
        <end position="415"/>
    </location>
</feature>
<evidence type="ECO:0000256" key="3">
    <source>
        <dbReference type="ARBA" id="ARBA00022816"/>
    </source>
</evidence>
<dbReference type="GO" id="GO:0000055">
    <property type="term" value="P:ribosomal large subunit export from nucleus"/>
    <property type="evidence" value="ECO:0007669"/>
    <property type="project" value="InterPro"/>
</dbReference>
<keyword evidence="2" id="KW-0813">Transport</keyword>
<evidence type="ECO:0000256" key="1">
    <source>
        <dbReference type="ARBA" id="ARBA00004567"/>
    </source>
</evidence>
<name>A0A7J7MFR1_9MAGN</name>
<evidence type="ECO:0000256" key="9">
    <source>
        <dbReference type="SAM" id="MobiDB-lite"/>
    </source>
</evidence>
<keyword evidence="8" id="KW-0175">Coiled coil</keyword>
<dbReference type="GO" id="GO:0005643">
    <property type="term" value="C:nuclear pore"/>
    <property type="evidence" value="ECO:0007669"/>
    <property type="project" value="UniProtKB-SubCell"/>
</dbReference>
<dbReference type="AlphaFoldDB" id="A0A7J7MFR1"/>
<evidence type="ECO:0008006" key="12">
    <source>
        <dbReference type="Google" id="ProtNLM"/>
    </source>
</evidence>
<dbReference type="GO" id="GO:0006606">
    <property type="term" value="P:protein import into nucleus"/>
    <property type="evidence" value="ECO:0007669"/>
    <property type="project" value="TreeGrafter"/>
</dbReference>
<dbReference type="Proteomes" id="UP000541444">
    <property type="component" value="Unassembled WGS sequence"/>
</dbReference>
<dbReference type="PANTHER" id="PTHR13257:SF0">
    <property type="entry name" value="NUCLEAR PORE COMPLEX PROTEIN NUP88"/>
    <property type="match status" value="1"/>
</dbReference>
<evidence type="ECO:0000313" key="10">
    <source>
        <dbReference type="EMBL" id="KAF6153604.1"/>
    </source>
</evidence>
<evidence type="ECO:0000256" key="4">
    <source>
        <dbReference type="ARBA" id="ARBA00022927"/>
    </source>
</evidence>
<keyword evidence="7" id="KW-0539">Nucleus</keyword>
<evidence type="ECO:0000256" key="6">
    <source>
        <dbReference type="ARBA" id="ARBA00023132"/>
    </source>
</evidence>
<dbReference type="GO" id="GO:0006406">
    <property type="term" value="P:mRNA export from nucleus"/>
    <property type="evidence" value="ECO:0007669"/>
    <property type="project" value="TreeGrafter"/>
</dbReference>
<dbReference type="GO" id="GO:0017056">
    <property type="term" value="F:structural constituent of nuclear pore"/>
    <property type="evidence" value="ECO:0007669"/>
    <property type="project" value="InterPro"/>
</dbReference>
<dbReference type="OrthoDB" id="341482at2759"/>
<protein>
    <recommendedName>
        <fullName evidence="12">Nuclear pore complex protein NUP88</fullName>
    </recommendedName>
</protein>
<evidence type="ECO:0000256" key="2">
    <source>
        <dbReference type="ARBA" id="ARBA00022448"/>
    </source>
</evidence>
<evidence type="ECO:0000256" key="8">
    <source>
        <dbReference type="SAM" id="Coils"/>
    </source>
</evidence>
<dbReference type="PANTHER" id="PTHR13257">
    <property type="entry name" value="NUCLEOPORIN NUP84-RELATED"/>
    <property type="match status" value="1"/>
</dbReference>
<proteinExistence type="predicted"/>
<keyword evidence="5" id="KW-0811">Translocation</keyword>
<sequence>MESSNSIAVSNSCLAIAWLESTFPELAHQAAEGDSFLALKAHPYVPFDASLSLQGPLRQVCHSDHDSEAPVAECQGKAVGLLYNLISKDSILVTAWSSGNLQIDALVDEIQPVWDVGSSPRLCVDSHDNIHRLAMICETNFDKLTIVKLDQPLDHTVWLGHPPPLLRLAVVDLALPANKDNGSCLFSMFVDSLKPERIFCLHNDGIDSIFLHFLPFTYQSRGKNEIMKAPSVNPVLSTCQGNLDFASPLCGFMALADSFGHSWIVGITSSQECIVLEMQGSDVSMPLVERTKKYHNFENLADINTPDIISKELLSEPKVVLAPQASPNMRAVTADSIEGRSTLHQYFNLFHENYVEYAHKDSDKTLVLLMIKIWFELKHHGTYLKRTVDDQNARLRESQIRIRNVEEKQPSLEERITRAVQVHTHLEERLQKLRNLPNAHKKPLSRAEREFKSEIDRFTGVELDALHSSIGVLHARLRKHSQSPQSNSPRQAQGRKKTHVADSQISYLRSAIEKLSLVNSENSKKAKLVESALSNKESS</sequence>
<feature type="region of interest" description="Disordered" evidence="9">
    <location>
        <begin position="478"/>
        <end position="502"/>
    </location>
</feature>
<comment type="subcellular location">
    <subcellularLocation>
        <location evidence="1">Nucleus</location>
        <location evidence="1">Nuclear pore complex</location>
    </subcellularLocation>
</comment>
<accession>A0A7J7MFR1</accession>
<keyword evidence="4" id="KW-0653">Protein transport</keyword>
<comment type="caution">
    <text evidence="10">The sequence shown here is derived from an EMBL/GenBank/DDBJ whole genome shotgun (WGS) entry which is preliminary data.</text>
</comment>
<reference evidence="10 11" key="1">
    <citation type="journal article" date="2020" name="IScience">
        <title>Genome Sequencing of the Endangered Kingdonia uniflora (Circaeasteraceae, Ranunculales) Reveals Potential Mechanisms of Evolutionary Specialization.</title>
        <authorList>
            <person name="Sun Y."/>
            <person name="Deng T."/>
            <person name="Zhang A."/>
            <person name="Moore M.J."/>
            <person name="Landis J.B."/>
            <person name="Lin N."/>
            <person name="Zhang H."/>
            <person name="Zhang X."/>
            <person name="Huang J."/>
            <person name="Zhang X."/>
            <person name="Sun H."/>
            <person name="Wang H."/>
        </authorList>
    </citation>
    <scope>NUCLEOTIDE SEQUENCE [LARGE SCALE GENOMIC DNA]</scope>
    <source>
        <strain evidence="10">TB1705</strain>
        <tissue evidence="10">Leaf</tissue>
    </source>
</reference>
<gene>
    <name evidence="10" type="ORF">GIB67_027471</name>
</gene>
<keyword evidence="6" id="KW-0906">Nuclear pore complex</keyword>
<evidence type="ECO:0000256" key="7">
    <source>
        <dbReference type="ARBA" id="ARBA00023242"/>
    </source>
</evidence>
<organism evidence="10 11">
    <name type="scientific">Kingdonia uniflora</name>
    <dbReference type="NCBI Taxonomy" id="39325"/>
    <lineage>
        <taxon>Eukaryota</taxon>
        <taxon>Viridiplantae</taxon>
        <taxon>Streptophyta</taxon>
        <taxon>Embryophyta</taxon>
        <taxon>Tracheophyta</taxon>
        <taxon>Spermatophyta</taxon>
        <taxon>Magnoliopsida</taxon>
        <taxon>Ranunculales</taxon>
        <taxon>Circaeasteraceae</taxon>
        <taxon>Kingdonia</taxon>
    </lineage>
</organism>
<dbReference type="InterPro" id="IPR037700">
    <property type="entry name" value="NUP88/NUP82"/>
</dbReference>
<evidence type="ECO:0000313" key="11">
    <source>
        <dbReference type="Proteomes" id="UP000541444"/>
    </source>
</evidence>